<keyword evidence="5 7" id="KW-0408">Iron</keyword>
<name>A0A084G1V2_PSEDA</name>
<dbReference type="KEGG" id="sapo:SAPIO_CDS7416"/>
<gene>
    <name evidence="9" type="ORF">SAPIO_CDS7416</name>
</gene>
<dbReference type="InterPro" id="IPR001128">
    <property type="entry name" value="Cyt_P450"/>
</dbReference>
<dbReference type="PRINTS" id="PR00465">
    <property type="entry name" value="EP450IV"/>
</dbReference>
<evidence type="ECO:0000256" key="4">
    <source>
        <dbReference type="ARBA" id="ARBA00023002"/>
    </source>
</evidence>
<evidence type="ECO:0000256" key="1">
    <source>
        <dbReference type="ARBA" id="ARBA00001971"/>
    </source>
</evidence>
<evidence type="ECO:0000256" key="5">
    <source>
        <dbReference type="ARBA" id="ARBA00023004"/>
    </source>
</evidence>
<dbReference type="GeneID" id="27726488"/>
<evidence type="ECO:0008006" key="11">
    <source>
        <dbReference type="Google" id="ProtNLM"/>
    </source>
</evidence>
<dbReference type="EMBL" id="JOWA01000110">
    <property type="protein sequence ID" value="KEZ41314.1"/>
    <property type="molecule type" value="Genomic_DNA"/>
</dbReference>
<dbReference type="VEuPathDB" id="FungiDB:SAPIO_CDS7416"/>
<evidence type="ECO:0000256" key="2">
    <source>
        <dbReference type="ARBA" id="ARBA00010617"/>
    </source>
</evidence>
<evidence type="ECO:0000313" key="9">
    <source>
        <dbReference type="EMBL" id="KEZ41314.1"/>
    </source>
</evidence>
<dbReference type="InterPro" id="IPR017972">
    <property type="entry name" value="Cyt_P450_CS"/>
</dbReference>
<proteinExistence type="inferred from homology"/>
<keyword evidence="3 7" id="KW-0479">Metal-binding</keyword>
<dbReference type="HOGENOM" id="CLU_1982849_0_0_1"/>
<evidence type="ECO:0000256" key="6">
    <source>
        <dbReference type="ARBA" id="ARBA00023033"/>
    </source>
</evidence>
<dbReference type="GO" id="GO:0005506">
    <property type="term" value="F:iron ion binding"/>
    <property type="evidence" value="ECO:0007669"/>
    <property type="project" value="InterPro"/>
</dbReference>
<dbReference type="InterPro" id="IPR002403">
    <property type="entry name" value="Cyt_P450_E_grp-IV"/>
</dbReference>
<protein>
    <recommendedName>
        <fullName evidence="11">Cytochrome P450</fullName>
    </recommendedName>
</protein>
<dbReference type="OrthoDB" id="1844152at2759"/>
<evidence type="ECO:0000256" key="8">
    <source>
        <dbReference type="RuleBase" id="RU000461"/>
    </source>
</evidence>
<feature type="binding site" description="axial binding residue" evidence="7">
    <location>
        <position position="75"/>
    </location>
    <ligand>
        <name>heme</name>
        <dbReference type="ChEBI" id="CHEBI:30413"/>
    </ligand>
    <ligandPart>
        <name>Fe</name>
        <dbReference type="ChEBI" id="CHEBI:18248"/>
    </ligandPart>
</feature>
<keyword evidence="6 8" id="KW-0503">Monooxygenase</keyword>
<keyword evidence="4 8" id="KW-0560">Oxidoreductase</keyword>
<reference evidence="9 10" key="1">
    <citation type="journal article" date="2014" name="Genome Announc.">
        <title>Draft genome sequence of the pathogenic fungus Scedosporium apiospermum.</title>
        <authorList>
            <person name="Vandeputte P."/>
            <person name="Ghamrawi S."/>
            <person name="Rechenmann M."/>
            <person name="Iltis A."/>
            <person name="Giraud S."/>
            <person name="Fleury M."/>
            <person name="Thornton C."/>
            <person name="Delhaes L."/>
            <person name="Meyer W."/>
            <person name="Papon N."/>
            <person name="Bouchara J.P."/>
        </authorList>
    </citation>
    <scope>NUCLEOTIDE SEQUENCE [LARGE SCALE GENOMIC DNA]</scope>
    <source>
        <strain evidence="9 10">IHEM 14462</strain>
    </source>
</reference>
<organism evidence="9 10">
    <name type="scientific">Pseudallescheria apiosperma</name>
    <name type="common">Scedosporium apiospermum</name>
    <dbReference type="NCBI Taxonomy" id="563466"/>
    <lineage>
        <taxon>Eukaryota</taxon>
        <taxon>Fungi</taxon>
        <taxon>Dikarya</taxon>
        <taxon>Ascomycota</taxon>
        <taxon>Pezizomycotina</taxon>
        <taxon>Sordariomycetes</taxon>
        <taxon>Hypocreomycetidae</taxon>
        <taxon>Microascales</taxon>
        <taxon>Microascaceae</taxon>
        <taxon>Scedosporium</taxon>
    </lineage>
</organism>
<evidence type="ECO:0000256" key="7">
    <source>
        <dbReference type="PIRSR" id="PIRSR602403-1"/>
    </source>
</evidence>
<sequence>MQDMILHDGEMIPAGTHIVCPSAEVMRDPEFYSNPDTFDRYRYFNLRSRSEERNLHHFVSVSIDNMNWGYGPHACPGRFFANTQLRVIVTHVLQQYNLKMPEGKGRLGTVIMPSGLGPEPIAAKPR</sequence>
<dbReference type="SUPFAM" id="SSF48264">
    <property type="entry name" value="Cytochrome P450"/>
    <property type="match status" value="1"/>
</dbReference>
<dbReference type="Pfam" id="PF00067">
    <property type="entry name" value="p450"/>
    <property type="match status" value="1"/>
</dbReference>
<dbReference type="RefSeq" id="XP_016641113.1">
    <property type="nucleotide sequence ID" value="XM_016789286.1"/>
</dbReference>
<accession>A0A084G1V2</accession>
<comment type="cofactor">
    <cofactor evidence="1 7">
        <name>heme</name>
        <dbReference type="ChEBI" id="CHEBI:30413"/>
    </cofactor>
</comment>
<dbReference type="PROSITE" id="PS00086">
    <property type="entry name" value="CYTOCHROME_P450"/>
    <property type="match status" value="1"/>
</dbReference>
<comment type="similarity">
    <text evidence="2 8">Belongs to the cytochrome P450 family.</text>
</comment>
<evidence type="ECO:0000313" key="10">
    <source>
        <dbReference type="Proteomes" id="UP000028545"/>
    </source>
</evidence>
<dbReference type="Gene3D" id="1.10.630.10">
    <property type="entry name" value="Cytochrome P450"/>
    <property type="match status" value="1"/>
</dbReference>
<dbReference type="AlphaFoldDB" id="A0A084G1V2"/>
<evidence type="ECO:0000256" key="3">
    <source>
        <dbReference type="ARBA" id="ARBA00022723"/>
    </source>
</evidence>
<dbReference type="PANTHER" id="PTHR46206">
    <property type="entry name" value="CYTOCHROME P450"/>
    <property type="match status" value="1"/>
</dbReference>
<dbReference type="Proteomes" id="UP000028545">
    <property type="component" value="Unassembled WGS sequence"/>
</dbReference>
<keyword evidence="10" id="KW-1185">Reference proteome</keyword>
<dbReference type="GO" id="GO:0016705">
    <property type="term" value="F:oxidoreductase activity, acting on paired donors, with incorporation or reduction of molecular oxygen"/>
    <property type="evidence" value="ECO:0007669"/>
    <property type="project" value="InterPro"/>
</dbReference>
<dbReference type="GO" id="GO:0020037">
    <property type="term" value="F:heme binding"/>
    <property type="evidence" value="ECO:0007669"/>
    <property type="project" value="InterPro"/>
</dbReference>
<dbReference type="GO" id="GO:0004497">
    <property type="term" value="F:monooxygenase activity"/>
    <property type="evidence" value="ECO:0007669"/>
    <property type="project" value="UniProtKB-KW"/>
</dbReference>
<dbReference type="OMA" id="AGTHIVC"/>
<keyword evidence="7 8" id="KW-0349">Heme</keyword>
<dbReference type="InterPro" id="IPR036396">
    <property type="entry name" value="Cyt_P450_sf"/>
</dbReference>
<comment type="caution">
    <text evidence="9">The sequence shown here is derived from an EMBL/GenBank/DDBJ whole genome shotgun (WGS) entry which is preliminary data.</text>
</comment>